<dbReference type="AlphaFoldDB" id="A0A6N6VSC3"/>
<dbReference type="RefSeq" id="WP_153421663.1">
    <property type="nucleotide sequence ID" value="NZ_WFLM01000006.1"/>
</dbReference>
<dbReference type="EMBL" id="WFLM01000006">
    <property type="protein sequence ID" value="KAB8036536.1"/>
    <property type="molecule type" value="Genomic_DNA"/>
</dbReference>
<gene>
    <name evidence="1" type="ORF">GCL60_15540</name>
</gene>
<dbReference type="Proteomes" id="UP000437748">
    <property type="component" value="Unassembled WGS sequence"/>
</dbReference>
<organism evidence="1 2">
    <name type="scientific">Silvanigrella paludirubra</name>
    <dbReference type="NCBI Taxonomy" id="2499159"/>
    <lineage>
        <taxon>Bacteria</taxon>
        <taxon>Pseudomonadati</taxon>
        <taxon>Bdellovibrionota</taxon>
        <taxon>Oligoflexia</taxon>
        <taxon>Silvanigrellales</taxon>
        <taxon>Silvanigrellaceae</taxon>
        <taxon>Silvanigrella</taxon>
    </lineage>
</organism>
<evidence type="ECO:0000313" key="2">
    <source>
        <dbReference type="Proteomes" id="UP000437748"/>
    </source>
</evidence>
<protein>
    <submittedName>
        <fullName evidence="1">Uncharacterized protein</fullName>
    </submittedName>
</protein>
<accession>A0A6N6VSC3</accession>
<reference evidence="1 2" key="1">
    <citation type="submission" date="2019-10" db="EMBL/GenBank/DDBJ databases">
        <title>New species of Slilvanegrellaceae.</title>
        <authorList>
            <person name="Pitt A."/>
            <person name="Hahn M.W."/>
        </authorList>
    </citation>
    <scope>NUCLEOTIDE SEQUENCE [LARGE SCALE GENOMIC DNA]</scope>
    <source>
        <strain evidence="1 2">SP-Ram-0.45-NSY-1</strain>
    </source>
</reference>
<dbReference type="Gene3D" id="1.10.287.1080">
    <property type="entry name" value="MazG-like"/>
    <property type="match status" value="1"/>
</dbReference>
<proteinExistence type="predicted"/>
<dbReference type="SUPFAM" id="SSF101386">
    <property type="entry name" value="all-alpha NTP pyrophosphatases"/>
    <property type="match status" value="1"/>
</dbReference>
<evidence type="ECO:0000313" key="1">
    <source>
        <dbReference type="EMBL" id="KAB8036536.1"/>
    </source>
</evidence>
<sequence>MTNRLKEPSANGLKTIQKEFDLYQNNAFEKRSASFFSLELCGESGELANLEKKIWRDPTKEIEMDKLSDEAADVFIALMNYCNSRNINLEESVHSKLKRIEDKRLKGLMGKIKE</sequence>
<keyword evidence="2" id="KW-1185">Reference proteome</keyword>
<comment type="caution">
    <text evidence="1">The sequence shown here is derived from an EMBL/GenBank/DDBJ whole genome shotgun (WGS) entry which is preliminary data.</text>
</comment>
<dbReference type="OrthoDB" id="5295547at2"/>
<name>A0A6N6VSC3_9BACT</name>